<evidence type="ECO:0000313" key="12">
    <source>
        <dbReference type="Proteomes" id="UP001058003"/>
    </source>
</evidence>
<evidence type="ECO:0000256" key="5">
    <source>
        <dbReference type="ARBA" id="ARBA00022597"/>
    </source>
</evidence>
<dbReference type="PANTHER" id="PTHR23535:SF2">
    <property type="entry name" value="SUGAR EFFLUX TRANSPORTER A-RELATED"/>
    <property type="match status" value="1"/>
</dbReference>
<evidence type="ECO:0000256" key="3">
    <source>
        <dbReference type="ARBA" id="ARBA00022448"/>
    </source>
</evidence>
<evidence type="ECO:0000256" key="4">
    <source>
        <dbReference type="ARBA" id="ARBA00022475"/>
    </source>
</evidence>
<feature type="transmembrane region" description="Helical" evidence="9">
    <location>
        <begin position="260"/>
        <end position="281"/>
    </location>
</feature>
<feature type="transmembrane region" description="Helical" evidence="9">
    <location>
        <begin position="150"/>
        <end position="167"/>
    </location>
</feature>
<gene>
    <name evidence="11" type="ORF">Daura_25390</name>
</gene>
<dbReference type="InterPro" id="IPR020846">
    <property type="entry name" value="MFS_dom"/>
</dbReference>
<feature type="transmembrane region" description="Helical" evidence="9">
    <location>
        <begin position="107"/>
        <end position="129"/>
    </location>
</feature>
<dbReference type="SUPFAM" id="SSF103473">
    <property type="entry name" value="MFS general substrate transporter"/>
    <property type="match status" value="1"/>
</dbReference>
<evidence type="ECO:0000259" key="10">
    <source>
        <dbReference type="PROSITE" id="PS50850"/>
    </source>
</evidence>
<dbReference type="InterPro" id="IPR036259">
    <property type="entry name" value="MFS_trans_sf"/>
</dbReference>
<dbReference type="GO" id="GO:0005886">
    <property type="term" value="C:plasma membrane"/>
    <property type="evidence" value="ECO:0007669"/>
    <property type="project" value="UniProtKB-SubCell"/>
</dbReference>
<evidence type="ECO:0000256" key="2">
    <source>
        <dbReference type="ARBA" id="ARBA00006523"/>
    </source>
</evidence>
<proteinExistence type="inferred from homology"/>
<dbReference type="Gene3D" id="1.20.1250.20">
    <property type="entry name" value="MFS general substrate transporter like domains"/>
    <property type="match status" value="2"/>
</dbReference>
<dbReference type="GO" id="GO:0022857">
    <property type="term" value="F:transmembrane transporter activity"/>
    <property type="evidence" value="ECO:0007669"/>
    <property type="project" value="InterPro"/>
</dbReference>
<feature type="transmembrane region" description="Helical" evidence="9">
    <location>
        <begin position="377"/>
        <end position="396"/>
    </location>
</feature>
<reference evidence="11" key="1">
    <citation type="submission" date="2021-04" db="EMBL/GenBank/DDBJ databases">
        <title>Dactylosporangium aurantiacum NRRL B-8018 full assembly.</title>
        <authorList>
            <person name="Hartkoorn R.C."/>
            <person name="Beaudoing E."/>
            <person name="Hot D."/>
        </authorList>
    </citation>
    <scope>NUCLEOTIDE SEQUENCE</scope>
    <source>
        <strain evidence="11">NRRL B-8018</strain>
    </source>
</reference>
<dbReference type="EMBL" id="CP073767">
    <property type="protein sequence ID" value="UWZ59198.1"/>
    <property type="molecule type" value="Genomic_DNA"/>
</dbReference>
<accession>A0A9Q9MH93</accession>
<dbReference type="RefSeq" id="WP_052387477.1">
    <property type="nucleotide sequence ID" value="NZ_CP073767.1"/>
</dbReference>
<comment type="similarity">
    <text evidence="2">Belongs to the major facilitator superfamily. Set transporter family.</text>
</comment>
<evidence type="ECO:0000256" key="6">
    <source>
        <dbReference type="ARBA" id="ARBA00022692"/>
    </source>
</evidence>
<protein>
    <submittedName>
        <fullName evidence="11">Sugar efflux transporter</fullName>
    </submittedName>
</protein>
<dbReference type="PANTHER" id="PTHR23535">
    <property type="entry name" value="SUGAR EFFLUX TRANSPORTER A-RELATED"/>
    <property type="match status" value="1"/>
</dbReference>
<name>A0A9Q9MH93_9ACTN</name>
<comment type="subcellular location">
    <subcellularLocation>
        <location evidence="1">Cell membrane</location>
        <topology evidence="1">Multi-pass membrane protein</topology>
    </subcellularLocation>
</comment>
<dbReference type="OrthoDB" id="7337792at2"/>
<evidence type="ECO:0000256" key="9">
    <source>
        <dbReference type="SAM" id="Phobius"/>
    </source>
</evidence>
<feature type="transmembrane region" description="Helical" evidence="9">
    <location>
        <begin position="173"/>
        <end position="194"/>
    </location>
</feature>
<keyword evidence="7 9" id="KW-1133">Transmembrane helix</keyword>
<dbReference type="PROSITE" id="PS50850">
    <property type="entry name" value="MFS"/>
    <property type="match status" value="1"/>
</dbReference>
<keyword evidence="6 9" id="KW-0812">Transmembrane</keyword>
<dbReference type="KEGG" id="daur:Daura_25390"/>
<keyword evidence="5" id="KW-0762">Sugar transport</keyword>
<feature type="domain" description="Major facilitator superfamily (MFS) profile" evidence="10">
    <location>
        <begin position="15"/>
        <end position="399"/>
    </location>
</feature>
<feature type="transmembrane region" description="Helical" evidence="9">
    <location>
        <begin position="83"/>
        <end position="101"/>
    </location>
</feature>
<evidence type="ECO:0000256" key="7">
    <source>
        <dbReference type="ARBA" id="ARBA00022989"/>
    </source>
</evidence>
<dbReference type="Pfam" id="PF07690">
    <property type="entry name" value="MFS_1"/>
    <property type="match status" value="1"/>
</dbReference>
<dbReference type="Proteomes" id="UP001058003">
    <property type="component" value="Chromosome"/>
</dbReference>
<keyword evidence="4" id="KW-1003">Cell membrane</keyword>
<keyword evidence="12" id="KW-1185">Reference proteome</keyword>
<sequence>MTLAAPPRQRPLSRALLPLGLMFLAVGISVAVVFPFLALFLSTEVHAGPARVTVFLIVSPLSGVLLSSLVARASDRWPIRRRILIAAAAAGLVGSLVTMFVRDYWVLLALAVSATAFAGALFPQSFAYARQILERDNPGRAAMGISAMRTVFSLAWVGGPALAAVLLDVGGFRLVYGLAAAMYALAILVAVIWLDEVGTPEPGAAEPEAGPATAVAAPARWVLPVTIVAFVLVQVPMTLVVQALPLFIREDLHGDPSRAGLILGLCAALEIPLMLALGALTTRFSLRLLIVLGSACGIVYYGIGLVAPNLWVLAAAQVVNALFISAISGVGISYVQDLLPHEPGRATTLYTNTFPIGAIVAGPLLGLAAHFGYRSAFGMATALCAAGFVLLLVTAVRRRTVAAATTAAEHAVR</sequence>
<dbReference type="CDD" id="cd17471">
    <property type="entry name" value="MFS_Set"/>
    <property type="match status" value="1"/>
</dbReference>
<dbReference type="InterPro" id="IPR011701">
    <property type="entry name" value="MFS"/>
</dbReference>
<feature type="transmembrane region" description="Helical" evidence="9">
    <location>
        <begin position="313"/>
        <end position="335"/>
    </location>
</feature>
<evidence type="ECO:0000256" key="1">
    <source>
        <dbReference type="ARBA" id="ARBA00004651"/>
    </source>
</evidence>
<keyword evidence="8 9" id="KW-0472">Membrane</keyword>
<feature type="transmembrane region" description="Helical" evidence="9">
    <location>
        <begin position="347"/>
        <end position="371"/>
    </location>
</feature>
<feature type="transmembrane region" description="Helical" evidence="9">
    <location>
        <begin position="221"/>
        <end position="248"/>
    </location>
</feature>
<organism evidence="11 12">
    <name type="scientific">Dactylosporangium aurantiacum</name>
    <dbReference type="NCBI Taxonomy" id="35754"/>
    <lineage>
        <taxon>Bacteria</taxon>
        <taxon>Bacillati</taxon>
        <taxon>Actinomycetota</taxon>
        <taxon>Actinomycetes</taxon>
        <taxon>Micromonosporales</taxon>
        <taxon>Micromonosporaceae</taxon>
        <taxon>Dactylosporangium</taxon>
    </lineage>
</organism>
<dbReference type="AlphaFoldDB" id="A0A9Q9MH93"/>
<feature type="transmembrane region" description="Helical" evidence="9">
    <location>
        <begin position="288"/>
        <end position="307"/>
    </location>
</feature>
<evidence type="ECO:0000313" key="11">
    <source>
        <dbReference type="EMBL" id="UWZ59198.1"/>
    </source>
</evidence>
<feature type="transmembrane region" description="Helical" evidence="9">
    <location>
        <begin position="52"/>
        <end position="71"/>
    </location>
</feature>
<evidence type="ECO:0000256" key="8">
    <source>
        <dbReference type="ARBA" id="ARBA00023136"/>
    </source>
</evidence>
<keyword evidence="3" id="KW-0813">Transport</keyword>
<feature type="transmembrane region" description="Helical" evidence="9">
    <location>
        <begin position="16"/>
        <end position="40"/>
    </location>
</feature>